<keyword evidence="3" id="KW-1185">Reference proteome</keyword>
<evidence type="ECO:0000256" key="1">
    <source>
        <dbReference type="SAM" id="MobiDB-lite"/>
    </source>
</evidence>
<evidence type="ECO:0000313" key="3">
    <source>
        <dbReference type="Proteomes" id="UP001295444"/>
    </source>
</evidence>
<gene>
    <name evidence="2" type="ORF">PECUL_23A050683</name>
</gene>
<feature type="compositionally biased region" description="Polar residues" evidence="1">
    <location>
        <begin position="23"/>
        <end position="44"/>
    </location>
</feature>
<proteinExistence type="predicted"/>
<protein>
    <submittedName>
        <fullName evidence="2">Uncharacterized protein</fullName>
    </submittedName>
</protein>
<sequence>MYMGSSTNSSVRNQSWLLKSRTTRQQCTESDPGTSQPPTLNLSQADRGRHMQSTRPPAAATRSKKPQRGTTPRHPSGKYRTDETPRWRLTPGPGCGAAPPPLAGGGYTGHLAVTRDTTGAPAWSVRLPPTLAKAVEEPASQQKNTQTRRGKESSGRVTYRSQTAHCQKKQPTKGLDEIIGN</sequence>
<accession>A0AAD1T0E7</accession>
<feature type="compositionally biased region" description="Polar residues" evidence="1">
    <location>
        <begin position="1"/>
        <end position="17"/>
    </location>
</feature>
<feature type="region of interest" description="Disordered" evidence="1">
    <location>
        <begin position="134"/>
        <end position="181"/>
    </location>
</feature>
<feature type="compositionally biased region" description="Polar residues" evidence="1">
    <location>
        <begin position="155"/>
        <end position="165"/>
    </location>
</feature>
<organism evidence="2 3">
    <name type="scientific">Pelobates cultripes</name>
    <name type="common">Western spadefoot toad</name>
    <dbReference type="NCBI Taxonomy" id="61616"/>
    <lineage>
        <taxon>Eukaryota</taxon>
        <taxon>Metazoa</taxon>
        <taxon>Chordata</taxon>
        <taxon>Craniata</taxon>
        <taxon>Vertebrata</taxon>
        <taxon>Euteleostomi</taxon>
        <taxon>Amphibia</taxon>
        <taxon>Batrachia</taxon>
        <taxon>Anura</taxon>
        <taxon>Pelobatoidea</taxon>
        <taxon>Pelobatidae</taxon>
        <taxon>Pelobates</taxon>
    </lineage>
</organism>
<feature type="region of interest" description="Disordered" evidence="1">
    <location>
        <begin position="1"/>
        <end position="108"/>
    </location>
</feature>
<name>A0AAD1T0E7_PELCU</name>
<dbReference type="EMBL" id="OW240920">
    <property type="protein sequence ID" value="CAH2315547.1"/>
    <property type="molecule type" value="Genomic_DNA"/>
</dbReference>
<dbReference type="AlphaFoldDB" id="A0AAD1T0E7"/>
<dbReference type="Proteomes" id="UP001295444">
    <property type="component" value="Chromosome 09"/>
</dbReference>
<reference evidence="2" key="1">
    <citation type="submission" date="2022-03" db="EMBL/GenBank/DDBJ databases">
        <authorList>
            <person name="Alioto T."/>
            <person name="Alioto T."/>
            <person name="Gomez Garrido J."/>
        </authorList>
    </citation>
    <scope>NUCLEOTIDE SEQUENCE</scope>
</reference>
<evidence type="ECO:0000313" key="2">
    <source>
        <dbReference type="EMBL" id="CAH2315547.1"/>
    </source>
</evidence>